<dbReference type="SUPFAM" id="SSF53448">
    <property type="entry name" value="Nucleotide-diphospho-sugar transferases"/>
    <property type="match status" value="1"/>
</dbReference>
<dbReference type="Proteomes" id="UP000177506">
    <property type="component" value="Unassembled WGS sequence"/>
</dbReference>
<comment type="caution">
    <text evidence="5">The sequence shown here is derived from an EMBL/GenBank/DDBJ whole genome shotgun (WGS) entry which is preliminary data.</text>
</comment>
<dbReference type="AlphaFoldDB" id="A0A1G1STB6"/>
<comment type="similarity">
    <text evidence="1">Belongs to the glycosyltransferase 2 family.</text>
</comment>
<dbReference type="Gene3D" id="3.90.550.10">
    <property type="entry name" value="Spore Coat Polysaccharide Biosynthesis Protein SpsA, Chain A"/>
    <property type="match status" value="1"/>
</dbReference>
<feature type="domain" description="Glycosyltransferase 2-like" evidence="4">
    <location>
        <begin position="4"/>
        <end position="115"/>
    </location>
</feature>
<evidence type="ECO:0000313" key="5">
    <source>
        <dbReference type="EMBL" id="OGX81862.1"/>
    </source>
</evidence>
<protein>
    <recommendedName>
        <fullName evidence="4">Glycosyltransferase 2-like domain-containing protein</fullName>
    </recommendedName>
</protein>
<dbReference type="PANTHER" id="PTHR43179">
    <property type="entry name" value="RHAMNOSYLTRANSFERASE WBBL"/>
    <property type="match status" value="1"/>
</dbReference>
<dbReference type="EMBL" id="MDZA01000441">
    <property type="protein sequence ID" value="OGX81862.1"/>
    <property type="molecule type" value="Genomic_DNA"/>
</dbReference>
<evidence type="ECO:0000256" key="2">
    <source>
        <dbReference type="ARBA" id="ARBA00022676"/>
    </source>
</evidence>
<evidence type="ECO:0000313" key="6">
    <source>
        <dbReference type="Proteomes" id="UP000177506"/>
    </source>
</evidence>
<keyword evidence="2" id="KW-0328">Glycosyltransferase</keyword>
<evidence type="ECO:0000256" key="1">
    <source>
        <dbReference type="ARBA" id="ARBA00006739"/>
    </source>
</evidence>
<evidence type="ECO:0000256" key="3">
    <source>
        <dbReference type="ARBA" id="ARBA00022679"/>
    </source>
</evidence>
<proteinExistence type="inferred from homology"/>
<dbReference type="RefSeq" id="WP_070747088.1">
    <property type="nucleotide sequence ID" value="NZ_MDZA01000441.1"/>
</dbReference>
<keyword evidence="6" id="KW-1185">Reference proteome</keyword>
<evidence type="ECO:0000259" key="4">
    <source>
        <dbReference type="Pfam" id="PF00535"/>
    </source>
</evidence>
<reference evidence="5 6" key="1">
    <citation type="submission" date="2016-08" db="EMBL/GenBank/DDBJ databases">
        <title>Hymenobacter coccineus sp. nov., Hymenobacter lapidarius sp. nov. and Hymenobacter glacialis sp. nov., isolated from Antarctic soil.</title>
        <authorList>
            <person name="Sedlacek I."/>
            <person name="Kralova S."/>
            <person name="Kyrova K."/>
            <person name="Maslanova I."/>
            <person name="Stankova E."/>
            <person name="Vrbovska V."/>
            <person name="Nemec M."/>
            <person name="Bartak M."/>
            <person name="Svec P."/>
            <person name="Busse H.-J."/>
            <person name="Pantucek R."/>
        </authorList>
    </citation>
    <scope>NUCLEOTIDE SEQUENCE [LARGE SCALE GENOMIC DNA]</scope>
    <source>
        <strain evidence="5 6">CCM 8649</strain>
    </source>
</reference>
<dbReference type="OrthoDB" id="9771846at2"/>
<organism evidence="5 6">
    <name type="scientific">Hymenobacter coccineus</name>
    <dbReference type="NCBI Taxonomy" id="1908235"/>
    <lineage>
        <taxon>Bacteria</taxon>
        <taxon>Pseudomonadati</taxon>
        <taxon>Bacteroidota</taxon>
        <taxon>Cytophagia</taxon>
        <taxon>Cytophagales</taxon>
        <taxon>Hymenobacteraceae</taxon>
        <taxon>Hymenobacter</taxon>
    </lineage>
</organism>
<accession>A0A1G1STB6</accession>
<dbReference type="InterPro" id="IPR001173">
    <property type="entry name" value="Glyco_trans_2-like"/>
</dbReference>
<gene>
    <name evidence="5" type="ORF">BEN49_14950</name>
</gene>
<dbReference type="GO" id="GO:0016757">
    <property type="term" value="F:glycosyltransferase activity"/>
    <property type="evidence" value="ECO:0007669"/>
    <property type="project" value="UniProtKB-KW"/>
</dbReference>
<dbReference type="CDD" id="cd04186">
    <property type="entry name" value="GT_2_like_c"/>
    <property type="match status" value="1"/>
</dbReference>
<dbReference type="InterPro" id="IPR029044">
    <property type="entry name" value="Nucleotide-diphossugar_trans"/>
</dbReference>
<name>A0A1G1STB6_9BACT</name>
<sequence>MILVVLVNYNSTGHTLACVESLRAHTRPGTAYRVMVVDNASAPAEREALGALAAYPEVEVCYSALNLGFAGGNMLGFRTATATQRPTHVFLLNNDTLLRTDCLTELADLLTARPEIGLAAPQMFGPEGQWLESYGFFPTLGDKLLGRGLCRALGLGYHPPRPARAARQPYPADMVTGAAMFADAELFARIGGLDEQYFLYCEEEDVAWRVWKAGRQVVVVPGSEFVHLGGRSSQPSFGLLREFYISLAYFLRKNFNPVHAEAVRWLFVVKLVFRARRGRQYLRLARFLAQGAPMSASIRPTAAGSPAGSQRSPG</sequence>
<keyword evidence="3" id="KW-0808">Transferase</keyword>
<dbReference type="Pfam" id="PF00535">
    <property type="entry name" value="Glycos_transf_2"/>
    <property type="match status" value="1"/>
</dbReference>
<dbReference type="PANTHER" id="PTHR43179:SF12">
    <property type="entry name" value="GALACTOFURANOSYLTRANSFERASE GLFT2"/>
    <property type="match status" value="1"/>
</dbReference>